<protein>
    <submittedName>
        <fullName evidence="1">DUF5060 domain-containing protein</fullName>
    </submittedName>
</protein>
<evidence type="ECO:0000313" key="1">
    <source>
        <dbReference type="EMBL" id="MBU2689438.1"/>
    </source>
</evidence>
<dbReference type="Gene3D" id="2.60.40.10">
    <property type="entry name" value="Immunoglobulins"/>
    <property type="match status" value="1"/>
</dbReference>
<sequence length="531" mass="60174">MKQDLLPVSPPGVKGRLVVSLYGGPLLQDEPPHTPIVHPARHRTTWVNGTGYQGMEDNDLRGFLDGRFRYGWNQPGQIHVRAGRRDRSPRYGEYELFRILQRWEKIELPPGADILEARICLTLENNPFRPTRVLLYDVRKDWNPGTGGTLYDNVSPPKPGEVWWNDNSWPDQPWGLPGAGYASDSDPQADTGGMPLAEAILQPGDSLLSFSSSRLASYIERELNEARPLLFLIKLDDYAEDLPGSMIYFYSGNHGDQRNVRRRPYLILEWESSCEISTIEKEIHLEYGRRTLLDGFPQGPAEWIAATFIPEIGFIPPVLEMGSAVRDQRAEWCVLSHPTRRPSSPEVLRLTAAVDPVPLGTGFRSELRDTWILTAPPEEQEVLWTFVSPQGEKHRIKAEYQGDHCWMVEFLPDELGPWSYHWTQQFAEVPYLSEEGRFDVIAGDSAGIRAALERLAHEIAGLELESDAVKRDEYMIRFMRLERAALQMETAGSFRGESGRSLLEILNSVRAQWGEAAPDSIPMKANAPIEY</sequence>
<dbReference type="EMBL" id="JAHJDP010000004">
    <property type="protein sequence ID" value="MBU2689438.1"/>
    <property type="molecule type" value="Genomic_DNA"/>
</dbReference>
<evidence type="ECO:0000313" key="2">
    <source>
        <dbReference type="Proteomes" id="UP000777784"/>
    </source>
</evidence>
<organism evidence="1 2">
    <name type="scientific">Eiseniibacteriota bacterium</name>
    <dbReference type="NCBI Taxonomy" id="2212470"/>
    <lineage>
        <taxon>Bacteria</taxon>
        <taxon>Candidatus Eiseniibacteriota</taxon>
    </lineage>
</organism>
<dbReference type="Proteomes" id="UP000777784">
    <property type="component" value="Unassembled WGS sequence"/>
</dbReference>
<dbReference type="InterPro" id="IPR013783">
    <property type="entry name" value="Ig-like_fold"/>
</dbReference>
<name>A0A948WAX0_UNCEI</name>
<proteinExistence type="predicted"/>
<dbReference type="AlphaFoldDB" id="A0A948WAX0"/>
<reference evidence="1" key="1">
    <citation type="submission" date="2021-05" db="EMBL/GenBank/DDBJ databases">
        <title>Energy efficiency and biological interactions define the core microbiome of deep oligotrophic groundwater.</title>
        <authorList>
            <person name="Mehrshad M."/>
            <person name="Lopez-Fernandez M."/>
            <person name="Bell E."/>
            <person name="Bernier-Latmani R."/>
            <person name="Bertilsson S."/>
            <person name="Dopson M."/>
        </authorList>
    </citation>
    <scope>NUCLEOTIDE SEQUENCE</scope>
    <source>
        <strain evidence="1">Modern_marine.mb.64</strain>
    </source>
</reference>
<accession>A0A948WAX0</accession>
<comment type="caution">
    <text evidence="1">The sequence shown here is derived from an EMBL/GenBank/DDBJ whole genome shotgun (WGS) entry which is preliminary data.</text>
</comment>
<gene>
    <name evidence="1" type="ORF">KJ970_00795</name>
</gene>